<name>A0A1X7TFU2_AMPQE</name>
<feature type="region of interest" description="Disordered" evidence="6">
    <location>
        <begin position="549"/>
        <end position="637"/>
    </location>
</feature>
<dbReference type="GO" id="GO:0036159">
    <property type="term" value="P:inner dynein arm assembly"/>
    <property type="evidence" value="ECO:0007669"/>
    <property type="project" value="TreeGrafter"/>
</dbReference>
<dbReference type="GO" id="GO:0045504">
    <property type="term" value="F:dynein heavy chain binding"/>
    <property type="evidence" value="ECO:0007669"/>
    <property type="project" value="TreeGrafter"/>
</dbReference>
<dbReference type="OrthoDB" id="10251809at2759"/>
<keyword evidence="2" id="KW-0963">Cytoplasm</keyword>
<dbReference type="InterPro" id="IPR015915">
    <property type="entry name" value="Kelch-typ_b-propeller"/>
</dbReference>
<keyword evidence="5" id="KW-0175">Coiled coil</keyword>
<dbReference type="SUPFAM" id="SSF117281">
    <property type="entry name" value="Kelch motif"/>
    <property type="match status" value="1"/>
</dbReference>
<reference evidence="7" key="1">
    <citation type="submission" date="2017-05" db="UniProtKB">
        <authorList>
            <consortium name="EnsemblMetazoa"/>
        </authorList>
    </citation>
    <scope>IDENTIFICATION</scope>
</reference>
<dbReference type="GO" id="GO:0060294">
    <property type="term" value="P:cilium movement involved in cell motility"/>
    <property type="evidence" value="ECO:0007669"/>
    <property type="project" value="TreeGrafter"/>
</dbReference>
<dbReference type="Gene3D" id="2.120.10.80">
    <property type="entry name" value="Kelch-type beta propeller"/>
    <property type="match status" value="1"/>
</dbReference>
<dbReference type="InterPro" id="IPR050687">
    <property type="entry name" value="Dynein_IC"/>
</dbReference>
<dbReference type="SMART" id="SM00320">
    <property type="entry name" value="WD40"/>
    <property type="match status" value="3"/>
</dbReference>
<accession>A0A1X7TFU2</accession>
<dbReference type="GO" id="GO:0036156">
    <property type="term" value="C:inner dynein arm"/>
    <property type="evidence" value="ECO:0007669"/>
    <property type="project" value="TreeGrafter"/>
</dbReference>
<comment type="subcellular location">
    <subcellularLocation>
        <location evidence="1">Cytoplasm</location>
    </subcellularLocation>
</comment>
<evidence type="ECO:0000256" key="6">
    <source>
        <dbReference type="SAM" id="MobiDB-lite"/>
    </source>
</evidence>
<evidence type="ECO:0000256" key="1">
    <source>
        <dbReference type="ARBA" id="ARBA00004496"/>
    </source>
</evidence>
<evidence type="ECO:0000256" key="2">
    <source>
        <dbReference type="ARBA" id="ARBA00022490"/>
    </source>
</evidence>
<dbReference type="STRING" id="400682.A0A1X7TFU2"/>
<sequence length="1260" mass="143384">MNVCTLLLDQWISPVVTGDRPPPIEDFTLTPVTNNTAVMFGGNTDNRVSNKLYMISFTKTSVDILEVPNPGGSVQWPKGRYAHSSVLITTSSGPHLLVVGGLPVYDVWLLDINKRKWKELINLPVNVTRRYWNSLSLWSVTPTTNWIIEFGGNRSDYSTISDTAVIELRYTSDNDWSISVIPLDQYQDQLRRRILSDWENFEKQIQIFQDRLQLQKEKEFRYQEQLQREIKEKEQIQQDRDKEQQQLLQEKATLSQQLDDATTLLEQAEKDKSTVELEYNEKLKIKVAEIFEEKTQVEEKKQIITEDYEKLKLKVADMEEQYLKEKQIIIDDNQNLISEKDKVIAKLTSQVEEQSQNEKQIITEKELYIAKLVKERQERVLKQPIKETSSIGLQFNYLIPSMDSLDSSVIIAGQKLFILQGDRSHSLQWEKYGFRLKCPQGAVSKDTEVAVTALAGGNFKVPKGTVLVSAVYAISVSKALSKPLVIELQHCVDLRNASQTGCLKFVRAPLKSPYQFSIVEGGCFRVGKRYGSIKREQFCCMGIVAEMSNGDTPSDSESEEGYETPPEGSTDDTHNDSGNGAGETSENTASPINTGLSQESVTDDSNQKVQEVESTSDSSSTTGAATNRQSDREHQNGALQTNVVSLISSSTINIKVANEVLSKNNALLRKHIDLKYLAAKMEERKVITNDKRRSIVSDTMTGRSEDQRMDKLLDELKDAFTFDGSLFPWLVEILNDYDTVTSRASLLEDIKNRAASYDGEELLLVYDYDFRYGENFYLCLTEAAKDLILNMKFNVSRKRRLFGREIQFSDYSYINNKELYTEVTPVAPGATSQENILEIKRLELEQGTQAIPEVADKIIQSKWSCPVNACTQYEPRTFSEEEQERVWKSEEMQEFMKNVTPRMELCLQQNEIMDIFPDDYLLLSNDDGIVANTTDTNLKEYQSFTDLKFSKDKVVTCIDWHPTIKGIVAVSVGEPYSLNERIELSFKLVHSNSLVLLWSFTDPIHPQLFLEAPEDILCFKFNPSNPNLIVGGCINGQVVIWDITDYQERLQIHRSINTKEKGPVMNVSPKPEYVFNSAHCGSMSTVQRSPFFRDVILTVGGWNFAIWKEEEKSDALLRSGNSPVILTGGAWSPTRPGVFFICKHNGNIDIWDLMDRSHVPSLAQNISSLPLSYIVPWPLSNRQLMLAAGDSAGTLHILEIPWSLSHASSNELLIMESFFDREVKRLDFVSERNRMREIEKKALDEKKATAHDDEEVRKKD</sequence>
<dbReference type="PANTHER" id="PTHR12442">
    <property type="entry name" value="DYNEIN INTERMEDIATE CHAIN"/>
    <property type="match status" value="1"/>
</dbReference>
<dbReference type="EnsemblMetazoa" id="Aqu2.1.13265_001">
    <property type="protein sequence ID" value="Aqu2.1.13265_001"/>
    <property type="gene ID" value="Aqu2.1.13265"/>
</dbReference>
<evidence type="ECO:0000256" key="4">
    <source>
        <dbReference type="ARBA" id="ARBA00022737"/>
    </source>
</evidence>
<dbReference type="InterPro" id="IPR015943">
    <property type="entry name" value="WD40/YVTN_repeat-like_dom_sf"/>
</dbReference>
<organism evidence="7">
    <name type="scientific">Amphimedon queenslandica</name>
    <name type="common">Sponge</name>
    <dbReference type="NCBI Taxonomy" id="400682"/>
    <lineage>
        <taxon>Eukaryota</taxon>
        <taxon>Metazoa</taxon>
        <taxon>Porifera</taxon>
        <taxon>Demospongiae</taxon>
        <taxon>Heteroscleromorpha</taxon>
        <taxon>Haplosclerida</taxon>
        <taxon>Niphatidae</taxon>
        <taxon>Amphimedon</taxon>
    </lineage>
</organism>
<protein>
    <submittedName>
        <fullName evidence="7">Uncharacterized protein</fullName>
    </submittedName>
</protein>
<dbReference type="AlphaFoldDB" id="A0A1X7TFU2"/>
<dbReference type="CDD" id="cd22249">
    <property type="entry name" value="UDM1_RNF168_RNF169-like"/>
    <property type="match status" value="1"/>
</dbReference>
<evidence type="ECO:0000256" key="5">
    <source>
        <dbReference type="SAM" id="Coils"/>
    </source>
</evidence>
<dbReference type="InParanoid" id="A0A1X7TFU2"/>
<dbReference type="InterPro" id="IPR036322">
    <property type="entry name" value="WD40_repeat_dom_sf"/>
</dbReference>
<evidence type="ECO:0000256" key="3">
    <source>
        <dbReference type="ARBA" id="ARBA00022574"/>
    </source>
</evidence>
<keyword evidence="3" id="KW-0853">WD repeat</keyword>
<dbReference type="GO" id="GO:0045503">
    <property type="term" value="F:dynein light chain binding"/>
    <property type="evidence" value="ECO:0007669"/>
    <property type="project" value="TreeGrafter"/>
</dbReference>
<evidence type="ECO:0000313" key="7">
    <source>
        <dbReference type="EnsemblMetazoa" id="Aqu2.1.13265_001"/>
    </source>
</evidence>
<dbReference type="SUPFAM" id="SSF50978">
    <property type="entry name" value="WD40 repeat-like"/>
    <property type="match status" value="1"/>
</dbReference>
<feature type="compositionally biased region" description="Polar residues" evidence="6">
    <location>
        <begin position="576"/>
        <end position="613"/>
    </location>
</feature>
<dbReference type="PANTHER" id="PTHR12442:SF5">
    <property type="entry name" value="DYNEIN AXONEMAL INTERMEDIATE CHAIN 3"/>
    <property type="match status" value="1"/>
</dbReference>
<keyword evidence="4" id="KW-0677">Repeat</keyword>
<dbReference type="InterPro" id="IPR001680">
    <property type="entry name" value="WD40_rpt"/>
</dbReference>
<dbReference type="Gene3D" id="2.130.10.10">
    <property type="entry name" value="YVTN repeat-like/Quinoprotein amine dehydrogenase"/>
    <property type="match status" value="1"/>
</dbReference>
<proteinExistence type="predicted"/>
<feature type="coiled-coil region" evidence="5">
    <location>
        <begin position="223"/>
        <end position="328"/>
    </location>
</feature>